<dbReference type="Proteomes" id="UP000290439">
    <property type="component" value="Chromosome"/>
</dbReference>
<dbReference type="RefSeq" id="WP_130918973.1">
    <property type="nucleotide sequence ID" value="NZ_LR215973.1"/>
</dbReference>
<evidence type="ECO:0000313" key="1">
    <source>
        <dbReference type="EMBL" id="VFB01484.1"/>
    </source>
</evidence>
<evidence type="ECO:0000313" key="2">
    <source>
        <dbReference type="Proteomes" id="UP000290439"/>
    </source>
</evidence>
<dbReference type="AlphaFoldDB" id="A0A4V6ID24"/>
<dbReference type="EMBL" id="LR215973">
    <property type="protein sequence ID" value="VFB01484.1"/>
    <property type="molecule type" value="Genomic_DNA"/>
</dbReference>
<proteinExistence type="predicted"/>
<gene>
    <name evidence="1" type="ORF">NCTC10797_05303</name>
</gene>
<organism evidence="1 2">
    <name type="scientific">Nocardia cyriacigeorgica</name>
    <dbReference type="NCBI Taxonomy" id="135487"/>
    <lineage>
        <taxon>Bacteria</taxon>
        <taxon>Bacillati</taxon>
        <taxon>Actinomycetota</taxon>
        <taxon>Actinomycetes</taxon>
        <taxon>Mycobacteriales</taxon>
        <taxon>Nocardiaceae</taxon>
        <taxon>Nocardia</taxon>
    </lineage>
</organism>
<reference evidence="1 2" key="1">
    <citation type="submission" date="2019-02" db="EMBL/GenBank/DDBJ databases">
        <authorList>
            <consortium name="Pathogen Informatics"/>
        </authorList>
    </citation>
    <scope>NUCLEOTIDE SEQUENCE [LARGE SCALE GENOMIC DNA]</scope>
    <source>
        <strain evidence="1 2">3012STDY6756504</strain>
    </source>
</reference>
<accession>A0A4V6ID24</accession>
<protein>
    <submittedName>
        <fullName evidence="1">Uncharacterized protein</fullName>
    </submittedName>
</protein>
<name>A0A4V6ID24_9NOCA</name>
<sequence length="78" mass="8752">MKIRKDGKQWLPWEEIQSRHRAGDHEYCLDACRQKQRVAPVSQAAEIAQLKERVAALEEAIEGLINAAIKQAEGANNA</sequence>